<evidence type="ECO:0000256" key="3">
    <source>
        <dbReference type="ARBA" id="ARBA00022679"/>
    </source>
</evidence>
<keyword evidence="2" id="KW-0723">Serine/threonine-protein kinase</keyword>
<feature type="region of interest" description="Disordered" evidence="9">
    <location>
        <begin position="518"/>
        <end position="618"/>
    </location>
</feature>
<evidence type="ECO:0000256" key="8">
    <source>
        <dbReference type="ARBA" id="ARBA00047454"/>
    </source>
</evidence>
<dbReference type="GO" id="GO:0004691">
    <property type="term" value="F:cAMP-dependent protein kinase activity"/>
    <property type="evidence" value="ECO:0007669"/>
    <property type="project" value="UniProtKB-EC"/>
</dbReference>
<feature type="region of interest" description="Disordered" evidence="9">
    <location>
        <begin position="221"/>
        <end position="246"/>
    </location>
</feature>
<evidence type="ECO:0000256" key="7">
    <source>
        <dbReference type="ARBA" id="ARBA00047292"/>
    </source>
</evidence>
<dbReference type="EC" id="2.7.11.11" evidence="1"/>
<sequence>MDTSLEFHLGEFKTLRSLGHGKFGKVLLVATTIEHSVSSPPPPKHHGEYYYAVKIVNTKTLEKPMLNISRLSNLNKIKNEMKIINVINRYNHPNLVRLFSIIKNDSNDRIYFIMEYCLMGELTPSNLTLSPDSTDSVYNIQIKLQDIVNGLEFLHSQSIVHRDIKPSNLLVDYRGTVKISDFGTCYQLTGDLLSDHFEIFKKLVGTPLFLPPEICCNEVSEPVKSSGKTDSESQVDPVRPSSSNHTYNPLELLLRFKKPSKSKDQGSCFKVDLWSLGITLYYLIYQAFPFYDDNEFRLFNNIVKQPVSLPLCEYSDVFLMQRLREEQLHSLTEIMNYYNLLVDLIGKLLVKDPQDRINLKSVKSHKLFKQFVDKLEYQRFIHFNDQFLHKKTRRVVTPPLNHLHLSLLHSHDRLNHDDLVRNSESSDFISDSLVGGSPIQRNGTTRLKGPFAKLFNLTTPQRVSDDNDLRSTDSSLSDSSASDLSDISDSAILPPPSALGISDSAVSLPINYNHRQLATSHKHKDKNVDEPAAHQTRHCRRHHHHHHRHHLQDPQRHGSSASTISASKLHIQTHLSDYSSSSPSPADTRFSKMPPPLRPDSQVSGNNRGSKESNRDSVITIKTLPPNVGDYLTPDIHLANGLGDPKRSGSFTRLKHSEKINFRKFFKESEEEEKKRDEEEDEELGKQYRMYTMDEYLDRL</sequence>
<evidence type="ECO:0000256" key="6">
    <source>
        <dbReference type="ARBA" id="ARBA00022840"/>
    </source>
</evidence>
<evidence type="ECO:0000256" key="4">
    <source>
        <dbReference type="ARBA" id="ARBA00022741"/>
    </source>
</evidence>
<comment type="catalytic activity">
    <reaction evidence="8">
        <text>L-seryl-[protein] + ATP = O-phospho-L-seryl-[protein] + ADP + H(+)</text>
        <dbReference type="Rhea" id="RHEA:17989"/>
        <dbReference type="Rhea" id="RHEA-COMP:9863"/>
        <dbReference type="Rhea" id="RHEA-COMP:11604"/>
        <dbReference type="ChEBI" id="CHEBI:15378"/>
        <dbReference type="ChEBI" id="CHEBI:29999"/>
        <dbReference type="ChEBI" id="CHEBI:30616"/>
        <dbReference type="ChEBI" id="CHEBI:83421"/>
        <dbReference type="ChEBI" id="CHEBI:456216"/>
        <dbReference type="EC" id="2.7.11.11"/>
    </reaction>
</comment>
<dbReference type="PANTHER" id="PTHR24353">
    <property type="entry name" value="CYCLIC NUCLEOTIDE-DEPENDENT PROTEIN KINASE"/>
    <property type="match status" value="1"/>
</dbReference>
<accession>A0A448YJQ7</accession>
<keyword evidence="6" id="KW-0067">ATP-binding</keyword>
<dbReference type="Proteomes" id="UP000290900">
    <property type="component" value="Unassembled WGS sequence"/>
</dbReference>
<dbReference type="OrthoDB" id="68483at2759"/>
<dbReference type="SMART" id="SM00220">
    <property type="entry name" value="S_TKc"/>
    <property type="match status" value="1"/>
</dbReference>
<dbReference type="GO" id="GO:0005952">
    <property type="term" value="C:cAMP-dependent protein kinase complex"/>
    <property type="evidence" value="ECO:0007669"/>
    <property type="project" value="TreeGrafter"/>
</dbReference>
<proteinExistence type="predicted"/>
<keyword evidence="4" id="KW-0547">Nucleotide-binding</keyword>
<dbReference type="PROSITE" id="PS50011">
    <property type="entry name" value="PROTEIN_KINASE_DOM"/>
    <property type="match status" value="1"/>
</dbReference>
<dbReference type="InterPro" id="IPR000719">
    <property type="entry name" value="Prot_kinase_dom"/>
</dbReference>
<protein>
    <recommendedName>
        <fullName evidence="1">cAMP-dependent protein kinase</fullName>
        <ecNumber evidence="1">2.7.11.11</ecNumber>
    </recommendedName>
</protein>
<dbReference type="InterPro" id="IPR011009">
    <property type="entry name" value="Kinase-like_dom_sf"/>
</dbReference>
<gene>
    <name evidence="11" type="ORF">BRENAR_LOCUS1875</name>
</gene>
<comment type="catalytic activity">
    <reaction evidence="7">
        <text>L-threonyl-[protein] + ATP = O-phospho-L-threonyl-[protein] + ADP + H(+)</text>
        <dbReference type="Rhea" id="RHEA:46608"/>
        <dbReference type="Rhea" id="RHEA-COMP:11060"/>
        <dbReference type="Rhea" id="RHEA-COMP:11605"/>
        <dbReference type="ChEBI" id="CHEBI:15378"/>
        <dbReference type="ChEBI" id="CHEBI:30013"/>
        <dbReference type="ChEBI" id="CHEBI:30616"/>
        <dbReference type="ChEBI" id="CHEBI:61977"/>
        <dbReference type="ChEBI" id="CHEBI:456216"/>
        <dbReference type="EC" id="2.7.11.11"/>
    </reaction>
</comment>
<feature type="region of interest" description="Disordered" evidence="9">
    <location>
        <begin position="668"/>
        <end position="687"/>
    </location>
</feature>
<feature type="compositionally biased region" description="Low complexity" evidence="9">
    <location>
        <begin position="472"/>
        <end position="489"/>
    </location>
</feature>
<keyword evidence="5" id="KW-0418">Kinase</keyword>
<evidence type="ECO:0000256" key="1">
    <source>
        <dbReference type="ARBA" id="ARBA00012444"/>
    </source>
</evidence>
<keyword evidence="3" id="KW-0808">Transferase</keyword>
<feature type="compositionally biased region" description="Basic and acidic residues" evidence="9">
    <location>
        <begin position="668"/>
        <end position="677"/>
    </location>
</feature>
<organism evidence="11 12">
    <name type="scientific">Brettanomyces naardenensis</name>
    <name type="common">Yeast</name>
    <dbReference type="NCBI Taxonomy" id="13370"/>
    <lineage>
        <taxon>Eukaryota</taxon>
        <taxon>Fungi</taxon>
        <taxon>Dikarya</taxon>
        <taxon>Ascomycota</taxon>
        <taxon>Saccharomycotina</taxon>
        <taxon>Pichiomycetes</taxon>
        <taxon>Pichiales</taxon>
        <taxon>Pichiaceae</taxon>
        <taxon>Brettanomyces</taxon>
    </lineage>
</organism>
<evidence type="ECO:0000256" key="5">
    <source>
        <dbReference type="ARBA" id="ARBA00022777"/>
    </source>
</evidence>
<feature type="compositionally biased region" description="Basic residues" evidence="9">
    <location>
        <begin position="535"/>
        <end position="550"/>
    </location>
</feature>
<dbReference type="Gene3D" id="3.30.200.20">
    <property type="entry name" value="Phosphorylase Kinase, domain 1"/>
    <property type="match status" value="1"/>
</dbReference>
<feature type="region of interest" description="Disordered" evidence="9">
    <location>
        <begin position="462"/>
        <end position="489"/>
    </location>
</feature>
<feature type="compositionally biased region" description="Polar residues" evidence="9">
    <location>
        <begin position="557"/>
        <end position="566"/>
    </location>
</feature>
<evidence type="ECO:0000313" key="12">
    <source>
        <dbReference type="Proteomes" id="UP000290900"/>
    </source>
</evidence>
<dbReference type="GO" id="GO:0005524">
    <property type="term" value="F:ATP binding"/>
    <property type="evidence" value="ECO:0007669"/>
    <property type="project" value="UniProtKB-KW"/>
</dbReference>
<dbReference type="PROSITE" id="PS00108">
    <property type="entry name" value="PROTEIN_KINASE_ST"/>
    <property type="match status" value="1"/>
</dbReference>
<evidence type="ECO:0000259" key="10">
    <source>
        <dbReference type="PROSITE" id="PS50011"/>
    </source>
</evidence>
<dbReference type="AlphaFoldDB" id="A0A448YJQ7"/>
<name>A0A448YJQ7_BRENA</name>
<dbReference type="EMBL" id="CAACVR010000010">
    <property type="protein sequence ID" value="VEU21140.1"/>
    <property type="molecule type" value="Genomic_DNA"/>
</dbReference>
<dbReference type="Gene3D" id="1.10.510.10">
    <property type="entry name" value="Transferase(Phosphotransferase) domain 1"/>
    <property type="match status" value="1"/>
</dbReference>
<reference evidence="11 12" key="1">
    <citation type="submission" date="2018-12" db="EMBL/GenBank/DDBJ databases">
        <authorList>
            <person name="Tiukova I."/>
            <person name="Dainat J."/>
        </authorList>
    </citation>
    <scope>NUCLEOTIDE SEQUENCE [LARGE SCALE GENOMIC DNA]</scope>
</reference>
<dbReference type="InterPro" id="IPR008271">
    <property type="entry name" value="Ser/Thr_kinase_AS"/>
</dbReference>
<evidence type="ECO:0000256" key="2">
    <source>
        <dbReference type="ARBA" id="ARBA00022527"/>
    </source>
</evidence>
<keyword evidence="12" id="KW-1185">Reference proteome</keyword>
<dbReference type="InParanoid" id="A0A448YJQ7"/>
<dbReference type="PANTHER" id="PTHR24353:SF37">
    <property type="entry name" value="CAMP-DEPENDENT PROTEIN KINASE CATALYTIC SUBUNIT PRKX"/>
    <property type="match status" value="1"/>
</dbReference>
<dbReference type="FunCoup" id="A0A448YJQ7">
    <property type="interactions" value="381"/>
</dbReference>
<dbReference type="STRING" id="13370.A0A448YJQ7"/>
<dbReference type="Pfam" id="PF00069">
    <property type="entry name" value="Pkinase"/>
    <property type="match status" value="2"/>
</dbReference>
<feature type="compositionally biased region" description="Polar residues" evidence="9">
    <location>
        <begin position="226"/>
        <end position="246"/>
    </location>
</feature>
<dbReference type="SUPFAM" id="SSF56112">
    <property type="entry name" value="Protein kinase-like (PK-like)"/>
    <property type="match status" value="1"/>
</dbReference>
<evidence type="ECO:0000313" key="11">
    <source>
        <dbReference type="EMBL" id="VEU21140.1"/>
    </source>
</evidence>
<evidence type="ECO:0000256" key="9">
    <source>
        <dbReference type="SAM" id="MobiDB-lite"/>
    </source>
</evidence>
<feature type="domain" description="Protein kinase" evidence="10">
    <location>
        <begin position="12"/>
        <end position="368"/>
    </location>
</feature>